<feature type="compositionally biased region" description="Low complexity" evidence="2">
    <location>
        <begin position="36"/>
        <end position="52"/>
    </location>
</feature>
<proteinExistence type="predicted"/>
<sequence length="471" mass="54077">MPVTRGAAGKENQDKSILQRMGMGFLVGSPTEVEKSSSSSFKSTTSSRSSTSQKLLAEVKFEELMEEKIQVFQELELEVINIEADIFEKEDQCKTIEEELIALDPVSETTKDMKDQEKNLRREIRELNKKLKMVNWKISKVKGEIDRLPKKKILAQAIIESQEDEQILSDSEGSTGAPEVVKNDTVEWVDKHVESLETEEQDDVEKKREEFEDLVRRVDRLKGAEEVKSFDHRRSPPPQDNLLPVMTQVAQTLQLLQQQQLSAAQHPQDGMTQKFFARQSTSKDLPWFSGKPEEWPAFIAELENTTRLCQFSDAENMQRLRKCLKGDAAKAVQSLMISPQNLFEVVDTLRIRFGQSEHIIDSRIKKVRSSPSIRDDKLDTVIEFGTAVVNLMSTIKALKCDDHLNNPILMKELKDKLPSSYKMQWIEWVEADSIRQANLQEFTLWIKKKMTSACKVVAPVIRDDKKEEHMH</sequence>
<dbReference type="AlphaFoldDB" id="A0A226E8Q7"/>
<name>A0A226E8Q7_FOLCA</name>
<evidence type="ECO:0000313" key="3">
    <source>
        <dbReference type="EMBL" id="OXA53444.1"/>
    </source>
</evidence>
<feature type="region of interest" description="Disordered" evidence="2">
    <location>
        <begin position="1"/>
        <end position="53"/>
    </location>
</feature>
<evidence type="ECO:0000256" key="1">
    <source>
        <dbReference type="SAM" id="Coils"/>
    </source>
</evidence>
<evidence type="ECO:0000313" key="4">
    <source>
        <dbReference type="Proteomes" id="UP000198287"/>
    </source>
</evidence>
<keyword evidence="3" id="KW-0966">Cell projection</keyword>
<dbReference type="Pfam" id="PF03564">
    <property type="entry name" value="DUF1759"/>
    <property type="match status" value="1"/>
</dbReference>
<protein>
    <submittedName>
        <fullName evidence="3">Intraflagellar transport protein 81</fullName>
    </submittedName>
</protein>
<organism evidence="3 4">
    <name type="scientific">Folsomia candida</name>
    <name type="common">Springtail</name>
    <dbReference type="NCBI Taxonomy" id="158441"/>
    <lineage>
        <taxon>Eukaryota</taxon>
        <taxon>Metazoa</taxon>
        <taxon>Ecdysozoa</taxon>
        <taxon>Arthropoda</taxon>
        <taxon>Hexapoda</taxon>
        <taxon>Collembola</taxon>
        <taxon>Entomobryomorpha</taxon>
        <taxon>Isotomoidea</taxon>
        <taxon>Isotomidae</taxon>
        <taxon>Proisotominae</taxon>
        <taxon>Folsomia</taxon>
    </lineage>
</organism>
<keyword evidence="3" id="KW-0969">Cilium</keyword>
<dbReference type="EMBL" id="LNIX01000005">
    <property type="protein sequence ID" value="OXA53444.1"/>
    <property type="molecule type" value="Genomic_DNA"/>
</dbReference>
<accession>A0A226E8Q7</accession>
<dbReference type="OrthoDB" id="7758973at2759"/>
<comment type="caution">
    <text evidence="3">The sequence shown here is derived from an EMBL/GenBank/DDBJ whole genome shotgun (WGS) entry which is preliminary data.</text>
</comment>
<keyword evidence="4" id="KW-1185">Reference proteome</keyword>
<evidence type="ECO:0000256" key="2">
    <source>
        <dbReference type="SAM" id="MobiDB-lite"/>
    </source>
</evidence>
<gene>
    <name evidence="3" type="ORF">Fcan01_11419</name>
</gene>
<keyword evidence="3" id="KW-0282">Flagellum</keyword>
<keyword evidence="1" id="KW-0175">Coiled coil</keyword>
<dbReference type="Proteomes" id="UP000198287">
    <property type="component" value="Unassembled WGS sequence"/>
</dbReference>
<feature type="coiled-coil region" evidence="1">
    <location>
        <begin position="65"/>
        <end position="137"/>
    </location>
</feature>
<dbReference type="PANTHER" id="PTHR47331:SF4">
    <property type="entry name" value="PEPTIDASE S1 DOMAIN-CONTAINING PROTEIN"/>
    <property type="match status" value="1"/>
</dbReference>
<dbReference type="PANTHER" id="PTHR47331">
    <property type="entry name" value="PHD-TYPE DOMAIN-CONTAINING PROTEIN"/>
    <property type="match status" value="1"/>
</dbReference>
<dbReference type="InterPro" id="IPR005312">
    <property type="entry name" value="DUF1759"/>
</dbReference>
<reference evidence="3 4" key="1">
    <citation type="submission" date="2015-12" db="EMBL/GenBank/DDBJ databases">
        <title>The genome of Folsomia candida.</title>
        <authorList>
            <person name="Faddeeva A."/>
            <person name="Derks M.F."/>
            <person name="Anvar Y."/>
            <person name="Smit S."/>
            <person name="Van Straalen N."/>
            <person name="Roelofs D."/>
        </authorList>
    </citation>
    <scope>NUCLEOTIDE SEQUENCE [LARGE SCALE GENOMIC DNA]</scope>
    <source>
        <strain evidence="3 4">VU population</strain>
        <tissue evidence="3">Whole body</tissue>
    </source>
</reference>